<feature type="domain" description="Radical SAM core" evidence="5">
    <location>
        <begin position="13"/>
        <end position="239"/>
    </location>
</feature>
<evidence type="ECO:0000256" key="2">
    <source>
        <dbReference type="ARBA" id="ARBA00022723"/>
    </source>
</evidence>
<dbReference type="InterPro" id="IPR013785">
    <property type="entry name" value="Aldolase_TIM"/>
</dbReference>
<keyword evidence="4" id="KW-0411">Iron-sulfur</keyword>
<dbReference type="CDD" id="cd01335">
    <property type="entry name" value="Radical_SAM"/>
    <property type="match status" value="1"/>
</dbReference>
<keyword evidence="2" id="KW-0479">Metal-binding</keyword>
<dbReference type="NCBIfam" id="TIGR04167">
    <property type="entry name" value="rSAM_SeCys"/>
    <property type="match status" value="1"/>
</dbReference>
<reference evidence="6" key="1">
    <citation type="journal article" date="2015" name="Nature">
        <title>Complex archaea that bridge the gap between prokaryotes and eukaryotes.</title>
        <authorList>
            <person name="Spang A."/>
            <person name="Saw J.H."/>
            <person name="Jorgensen S.L."/>
            <person name="Zaremba-Niedzwiedzka K."/>
            <person name="Martijn J."/>
            <person name="Lind A.E."/>
            <person name="van Eijk R."/>
            <person name="Schleper C."/>
            <person name="Guy L."/>
            <person name="Ettema T.J."/>
        </authorList>
    </citation>
    <scope>NUCLEOTIDE SEQUENCE</scope>
</reference>
<dbReference type="InterPro" id="IPR007197">
    <property type="entry name" value="rSAM"/>
</dbReference>
<evidence type="ECO:0000256" key="1">
    <source>
        <dbReference type="ARBA" id="ARBA00022691"/>
    </source>
</evidence>
<dbReference type="PROSITE" id="PS51918">
    <property type="entry name" value="RADICAL_SAM"/>
    <property type="match status" value="1"/>
</dbReference>
<dbReference type="GO" id="GO:0051536">
    <property type="term" value="F:iron-sulfur cluster binding"/>
    <property type="evidence" value="ECO:0007669"/>
    <property type="project" value="UniProtKB-KW"/>
</dbReference>
<comment type="caution">
    <text evidence="6">The sequence shown here is derived from an EMBL/GenBank/DDBJ whole genome shotgun (WGS) entry which is preliminary data.</text>
</comment>
<dbReference type="GO" id="GO:0003824">
    <property type="term" value="F:catalytic activity"/>
    <property type="evidence" value="ECO:0007669"/>
    <property type="project" value="InterPro"/>
</dbReference>
<evidence type="ECO:0000313" key="6">
    <source>
        <dbReference type="EMBL" id="KKL46624.1"/>
    </source>
</evidence>
<dbReference type="Gene3D" id="3.20.20.70">
    <property type="entry name" value="Aldolase class I"/>
    <property type="match status" value="1"/>
</dbReference>
<dbReference type="PANTHER" id="PTHR43728:SF1">
    <property type="entry name" value="FE-S OXIDOREDUCTASE"/>
    <property type="match status" value="1"/>
</dbReference>
<dbReference type="Pfam" id="PF12345">
    <property type="entry name" value="DUF3641"/>
    <property type="match status" value="1"/>
</dbReference>
<organism evidence="6">
    <name type="scientific">marine sediment metagenome</name>
    <dbReference type="NCBI Taxonomy" id="412755"/>
    <lineage>
        <taxon>unclassified sequences</taxon>
        <taxon>metagenomes</taxon>
        <taxon>ecological metagenomes</taxon>
    </lineage>
</organism>
<keyword evidence="3" id="KW-0408">Iron</keyword>
<dbReference type="SFLD" id="SFLDG01067">
    <property type="entry name" value="SPASM/twitch_domain_containing"/>
    <property type="match status" value="1"/>
</dbReference>
<dbReference type="InterPro" id="IPR026351">
    <property type="entry name" value="rSAM_ArsS-like"/>
</dbReference>
<name>A0A0F9CC19_9ZZZZ</name>
<evidence type="ECO:0000256" key="4">
    <source>
        <dbReference type="ARBA" id="ARBA00023014"/>
    </source>
</evidence>
<accession>A0A0F9CC19</accession>
<dbReference type="SUPFAM" id="SSF102114">
    <property type="entry name" value="Radical SAM enzymes"/>
    <property type="match status" value="1"/>
</dbReference>
<dbReference type="AlphaFoldDB" id="A0A0F9CC19"/>
<evidence type="ECO:0000259" key="5">
    <source>
        <dbReference type="PROSITE" id="PS51918"/>
    </source>
</evidence>
<dbReference type="PANTHER" id="PTHR43728">
    <property type="entry name" value="SLR0304 PROTEIN"/>
    <property type="match status" value="1"/>
</dbReference>
<dbReference type="SFLD" id="SFLDS00029">
    <property type="entry name" value="Radical_SAM"/>
    <property type="match status" value="1"/>
</dbReference>
<dbReference type="EMBL" id="LAZR01033960">
    <property type="protein sequence ID" value="KKL46624.1"/>
    <property type="molecule type" value="Genomic_DNA"/>
</dbReference>
<dbReference type="InterPro" id="IPR058240">
    <property type="entry name" value="rSAM_sf"/>
</dbReference>
<keyword evidence="1" id="KW-0949">S-adenosyl-L-methionine</keyword>
<sequence length="314" mass="34491">MNALEKQLGQEGLHARGIETLQVSVGLRCNQTCAHCHLECSPARPETMDWDTMSAVKSAAVQAEASLVDITGGSPELNPHLRRFIGELRDTGLDVQVRTNLTVLRERGQEGMIDFLRDHAVRLVASMPCYLEENVDAQRGPHAYQRSIEVIRRLNSAGYGTDGGLQLNLVYNPAGAFLPPEQVELEQDYRRELHGRFGISFTHLLTITNTLLGRFGADLKAEGREADYMRLLAESFNPATVPDLMCRHQISIGWDGTLYDCDFNLALGVPVNHGAPNHVSRFDPDVLRCRRIVTGSYCLGCTAGNGSSCGGSLV</sequence>
<dbReference type="InterPro" id="IPR024521">
    <property type="entry name" value="ArsS-like_C"/>
</dbReference>
<protein>
    <recommendedName>
        <fullName evidence="5">Radical SAM core domain-containing protein</fullName>
    </recommendedName>
</protein>
<evidence type="ECO:0000256" key="3">
    <source>
        <dbReference type="ARBA" id="ARBA00023004"/>
    </source>
</evidence>
<gene>
    <name evidence="6" type="ORF">LCGC14_2343700</name>
</gene>
<dbReference type="GO" id="GO:0046872">
    <property type="term" value="F:metal ion binding"/>
    <property type="evidence" value="ECO:0007669"/>
    <property type="project" value="UniProtKB-KW"/>
</dbReference>
<dbReference type="Pfam" id="PF04055">
    <property type="entry name" value="Radical_SAM"/>
    <property type="match status" value="1"/>
</dbReference>
<proteinExistence type="predicted"/>